<dbReference type="AlphaFoldDB" id="A0A3Q3B5X7"/>
<evidence type="ECO:0000256" key="1">
    <source>
        <dbReference type="ARBA" id="ARBA00006889"/>
    </source>
</evidence>
<keyword evidence="2" id="KW-0732">Signal</keyword>
<dbReference type="PANTHER" id="PTHR11430">
    <property type="entry name" value="LIPOCALIN"/>
    <property type="match status" value="1"/>
</dbReference>
<evidence type="ECO:0000256" key="2">
    <source>
        <dbReference type="SAM" id="SignalP"/>
    </source>
</evidence>
<dbReference type="SUPFAM" id="SSF50814">
    <property type="entry name" value="Lipocalins"/>
    <property type="match status" value="1"/>
</dbReference>
<dbReference type="PANTHER" id="PTHR11430:SF133">
    <property type="entry name" value="LIPOCALIN"/>
    <property type="match status" value="1"/>
</dbReference>
<evidence type="ECO:0000259" key="3">
    <source>
        <dbReference type="Pfam" id="PF00061"/>
    </source>
</evidence>
<organism evidence="4 5">
    <name type="scientific">Kryptolebias marmoratus</name>
    <name type="common">Mangrove killifish</name>
    <name type="synonym">Rivulus marmoratus</name>
    <dbReference type="NCBI Taxonomy" id="37003"/>
    <lineage>
        <taxon>Eukaryota</taxon>
        <taxon>Metazoa</taxon>
        <taxon>Chordata</taxon>
        <taxon>Craniata</taxon>
        <taxon>Vertebrata</taxon>
        <taxon>Euteleostomi</taxon>
        <taxon>Actinopterygii</taxon>
        <taxon>Neopterygii</taxon>
        <taxon>Teleostei</taxon>
        <taxon>Neoteleostei</taxon>
        <taxon>Acanthomorphata</taxon>
        <taxon>Ovalentaria</taxon>
        <taxon>Atherinomorphae</taxon>
        <taxon>Cyprinodontiformes</taxon>
        <taxon>Rivulidae</taxon>
        <taxon>Kryptolebias</taxon>
    </lineage>
</organism>
<feature type="domain" description="Lipocalin/cytosolic fatty-acid binding" evidence="3">
    <location>
        <begin position="40"/>
        <end position="181"/>
    </location>
</feature>
<dbReference type="OMA" id="RWGSEND"/>
<reference evidence="4" key="2">
    <citation type="submission" date="2025-09" db="UniProtKB">
        <authorList>
            <consortium name="Ensembl"/>
        </authorList>
    </citation>
    <scope>IDENTIFICATION</scope>
</reference>
<accession>A0A3Q3B5X7</accession>
<dbReference type="InterPro" id="IPR000566">
    <property type="entry name" value="Lipocln_cytosolic_FA-bd_dom"/>
</dbReference>
<dbReference type="Gene3D" id="2.40.128.20">
    <property type="match status" value="1"/>
</dbReference>
<dbReference type="Ensembl" id="ENSKMAT00000024862.1">
    <property type="protein sequence ID" value="ENSKMAP00000024555.1"/>
    <property type="gene ID" value="ENSKMAG00000018188.1"/>
</dbReference>
<dbReference type="GeneTree" id="ENSGT01120000271921"/>
<feature type="signal peptide" evidence="2">
    <location>
        <begin position="1"/>
        <end position="26"/>
    </location>
</feature>
<name>A0A3Q3B5X7_KRYMA</name>
<proteinExistence type="inferred from homology"/>
<evidence type="ECO:0000313" key="5">
    <source>
        <dbReference type="Proteomes" id="UP000264800"/>
    </source>
</evidence>
<dbReference type="PRINTS" id="PR00179">
    <property type="entry name" value="LIPOCALIN"/>
</dbReference>
<dbReference type="Proteomes" id="UP000264800">
    <property type="component" value="Unplaced"/>
</dbReference>
<reference evidence="4" key="1">
    <citation type="submission" date="2025-08" db="UniProtKB">
        <authorList>
            <consortium name="Ensembl"/>
        </authorList>
    </citation>
    <scope>IDENTIFICATION</scope>
</reference>
<dbReference type="GO" id="GO:0036094">
    <property type="term" value="F:small molecule binding"/>
    <property type="evidence" value="ECO:0007669"/>
    <property type="project" value="InterPro"/>
</dbReference>
<sequence length="187" mass="20416">MTLMCKAMTSLLTLLAAVLCSLSVSSEVLPQADFDIQGMAGKWYLIGIASNSQWLASRRATMKMSTAVLTPTADGDLEMSFASLTSDGSCWRKNKLAKKTDVPGKFTYTCERSLKDVRVVDLKSDEYALIHVVKKKEAETTTVTKLYGRGEELGADVKQKFRQLALQAGTLPENIVFPPKNAECPAA</sequence>
<comment type="similarity">
    <text evidence="1">Belongs to the calycin superfamily. Lipocalin family.</text>
</comment>
<dbReference type="InterPro" id="IPR012674">
    <property type="entry name" value="Calycin"/>
</dbReference>
<evidence type="ECO:0000313" key="4">
    <source>
        <dbReference type="Ensembl" id="ENSKMAP00000024555.1"/>
    </source>
</evidence>
<dbReference type="PRINTS" id="PR01254">
    <property type="entry name" value="PGNDSYNTHASE"/>
</dbReference>
<dbReference type="InterPro" id="IPR002345">
    <property type="entry name" value="Lipocalin"/>
</dbReference>
<dbReference type="Pfam" id="PF00061">
    <property type="entry name" value="Lipocalin"/>
    <property type="match status" value="1"/>
</dbReference>
<protein>
    <submittedName>
        <fullName evidence="4">Zgc:153704</fullName>
    </submittedName>
</protein>
<keyword evidence="5" id="KW-1185">Reference proteome</keyword>
<feature type="chain" id="PRO_5018558726" evidence="2">
    <location>
        <begin position="27"/>
        <end position="187"/>
    </location>
</feature>